<keyword evidence="4" id="KW-0408">Iron</keyword>
<dbReference type="SFLD" id="SFLDG01086">
    <property type="entry name" value="elongater_protein-like"/>
    <property type="match status" value="1"/>
</dbReference>
<comment type="caution">
    <text evidence="7">The sequence shown here is derived from an EMBL/GenBank/DDBJ whole genome shotgun (WGS) entry which is preliminary data.</text>
</comment>
<protein>
    <recommendedName>
        <fullName evidence="6">Radical SAM core domain-containing protein</fullName>
    </recommendedName>
</protein>
<dbReference type="PANTHER" id="PTHR11135:SF1">
    <property type="entry name" value="PROTEIN YHCC"/>
    <property type="match status" value="1"/>
</dbReference>
<dbReference type="PANTHER" id="PTHR11135">
    <property type="entry name" value="HISTONE ACETYLTRANSFERASE-RELATED"/>
    <property type="match status" value="1"/>
</dbReference>
<dbReference type="EMBL" id="LAZR01017145">
    <property type="protein sequence ID" value="KKM01627.1"/>
    <property type="molecule type" value="Genomic_DNA"/>
</dbReference>
<evidence type="ECO:0000256" key="4">
    <source>
        <dbReference type="ARBA" id="ARBA00023004"/>
    </source>
</evidence>
<dbReference type="GO" id="GO:0046872">
    <property type="term" value="F:metal ion binding"/>
    <property type="evidence" value="ECO:0007669"/>
    <property type="project" value="UniProtKB-KW"/>
</dbReference>
<dbReference type="InterPro" id="IPR023404">
    <property type="entry name" value="rSAM_horseshoe"/>
</dbReference>
<reference evidence="7" key="1">
    <citation type="journal article" date="2015" name="Nature">
        <title>Complex archaea that bridge the gap between prokaryotes and eukaryotes.</title>
        <authorList>
            <person name="Spang A."/>
            <person name="Saw J.H."/>
            <person name="Jorgensen S.L."/>
            <person name="Zaremba-Niedzwiedzka K."/>
            <person name="Martijn J."/>
            <person name="Lind A.E."/>
            <person name="van Eijk R."/>
            <person name="Schleper C."/>
            <person name="Guy L."/>
            <person name="Ettema T.J."/>
        </authorList>
    </citation>
    <scope>NUCLEOTIDE SEQUENCE</scope>
</reference>
<dbReference type="InterPro" id="IPR007197">
    <property type="entry name" value="rSAM"/>
</dbReference>
<keyword evidence="1" id="KW-0004">4Fe-4S</keyword>
<evidence type="ECO:0000313" key="7">
    <source>
        <dbReference type="EMBL" id="KKM01627.1"/>
    </source>
</evidence>
<evidence type="ECO:0000259" key="6">
    <source>
        <dbReference type="PROSITE" id="PS51918"/>
    </source>
</evidence>
<organism evidence="7">
    <name type="scientific">marine sediment metagenome</name>
    <dbReference type="NCBI Taxonomy" id="412755"/>
    <lineage>
        <taxon>unclassified sequences</taxon>
        <taxon>metagenomes</taxon>
        <taxon>ecological metagenomes</taxon>
    </lineage>
</organism>
<dbReference type="PROSITE" id="PS51918">
    <property type="entry name" value="RADICAL_SAM"/>
    <property type="match status" value="1"/>
</dbReference>
<dbReference type="GO" id="GO:0003824">
    <property type="term" value="F:catalytic activity"/>
    <property type="evidence" value="ECO:0007669"/>
    <property type="project" value="InterPro"/>
</dbReference>
<dbReference type="InterPro" id="IPR005911">
    <property type="entry name" value="YhcC-like"/>
</dbReference>
<feature type="domain" description="Radical SAM core" evidence="6">
    <location>
        <begin position="15"/>
        <end position="191"/>
    </location>
</feature>
<keyword evidence="5" id="KW-0411">Iron-sulfur</keyword>
<dbReference type="SUPFAM" id="SSF102114">
    <property type="entry name" value="Radical SAM enzymes"/>
    <property type="match status" value="1"/>
</dbReference>
<dbReference type="Gene3D" id="3.80.30.20">
    <property type="entry name" value="tm_1862 like domain"/>
    <property type="match status" value="1"/>
</dbReference>
<sequence length="191" mass="21386">MGQPYNTFSSFVKQHFGHSVHKVNIDAGFTCPNRDGTVGTGGCTYCNNESFKPDDCQPSLSVSRQVQNGISYLSRRYGAEKFLAYFQAYTNTYAPVEKLRSLYEEAMNEPGVIGLAIGTRPDCIDEAKLDLLEELARKHFVLLEYGVQSIHEKTLKAINRGHDFNTFKHAVRETNKRGIETGAHMIVGFPT</sequence>
<dbReference type="InterPro" id="IPR058240">
    <property type="entry name" value="rSAM_sf"/>
</dbReference>
<evidence type="ECO:0000256" key="5">
    <source>
        <dbReference type="ARBA" id="ARBA00023014"/>
    </source>
</evidence>
<accession>A0A0F9HEP8</accession>
<feature type="non-terminal residue" evidence="7">
    <location>
        <position position="191"/>
    </location>
</feature>
<dbReference type="GO" id="GO:0051539">
    <property type="term" value="F:4 iron, 4 sulfur cluster binding"/>
    <property type="evidence" value="ECO:0007669"/>
    <property type="project" value="UniProtKB-KW"/>
</dbReference>
<dbReference type="SFLD" id="SFLDS00029">
    <property type="entry name" value="Radical_SAM"/>
    <property type="match status" value="1"/>
</dbReference>
<evidence type="ECO:0000256" key="2">
    <source>
        <dbReference type="ARBA" id="ARBA00022691"/>
    </source>
</evidence>
<dbReference type="AlphaFoldDB" id="A0A0F9HEP8"/>
<evidence type="ECO:0000256" key="1">
    <source>
        <dbReference type="ARBA" id="ARBA00022485"/>
    </source>
</evidence>
<proteinExistence type="predicted"/>
<name>A0A0F9HEP8_9ZZZZ</name>
<keyword evidence="2" id="KW-0949">S-adenosyl-L-methionine</keyword>
<dbReference type="Pfam" id="PF04055">
    <property type="entry name" value="Radical_SAM"/>
    <property type="match status" value="1"/>
</dbReference>
<keyword evidence="3" id="KW-0479">Metal-binding</keyword>
<dbReference type="NCBIfam" id="TIGR01212">
    <property type="entry name" value="TIGR01212 family radical SAM protein"/>
    <property type="match status" value="1"/>
</dbReference>
<evidence type="ECO:0000256" key="3">
    <source>
        <dbReference type="ARBA" id="ARBA00022723"/>
    </source>
</evidence>
<dbReference type="SFLD" id="SFLDG01091">
    <property type="entry name" value="uncharacterized_CHP01210-like"/>
    <property type="match status" value="1"/>
</dbReference>
<gene>
    <name evidence="7" type="ORF">LCGC14_1792520</name>
</gene>
<dbReference type="InterPro" id="IPR039661">
    <property type="entry name" value="ELP3"/>
</dbReference>